<dbReference type="InterPro" id="IPR008972">
    <property type="entry name" value="Cupredoxin"/>
</dbReference>
<evidence type="ECO:0000256" key="5">
    <source>
        <dbReference type="ARBA" id="ARBA00022692"/>
    </source>
</evidence>
<dbReference type="InterPro" id="IPR045187">
    <property type="entry name" value="CcO_II"/>
</dbReference>
<keyword evidence="8 9" id="KW-0472">Membrane</keyword>
<evidence type="ECO:0000256" key="3">
    <source>
        <dbReference type="ARBA" id="ARBA00022448"/>
    </source>
</evidence>
<feature type="signal peptide" evidence="10">
    <location>
        <begin position="1"/>
        <end position="22"/>
    </location>
</feature>
<dbReference type="Gene3D" id="1.10.287.90">
    <property type="match status" value="1"/>
</dbReference>
<evidence type="ECO:0000313" key="13">
    <source>
        <dbReference type="Proteomes" id="UP001255416"/>
    </source>
</evidence>
<evidence type="ECO:0000256" key="2">
    <source>
        <dbReference type="ARBA" id="ARBA00007866"/>
    </source>
</evidence>
<accession>A0ABU3VEI5</accession>
<dbReference type="PROSITE" id="PS50857">
    <property type="entry name" value="COX2_CUA"/>
    <property type="match status" value="1"/>
</dbReference>
<name>A0ABU3VEI5_9RHOB</name>
<evidence type="ECO:0000259" key="11">
    <source>
        <dbReference type="PROSITE" id="PS50857"/>
    </source>
</evidence>
<dbReference type="Gene3D" id="2.60.40.420">
    <property type="entry name" value="Cupredoxins - blue copper proteins"/>
    <property type="match status" value="1"/>
</dbReference>
<dbReference type="SUPFAM" id="SSF49503">
    <property type="entry name" value="Cupredoxins"/>
    <property type="match status" value="1"/>
</dbReference>
<keyword evidence="10" id="KW-0732">Signal</keyword>
<evidence type="ECO:0000256" key="7">
    <source>
        <dbReference type="ARBA" id="ARBA00022989"/>
    </source>
</evidence>
<organism evidence="12 13">
    <name type="scientific">Sedimentitalea todarodis</name>
    <dbReference type="NCBI Taxonomy" id="1631240"/>
    <lineage>
        <taxon>Bacteria</taxon>
        <taxon>Pseudomonadati</taxon>
        <taxon>Pseudomonadota</taxon>
        <taxon>Alphaproteobacteria</taxon>
        <taxon>Rhodobacterales</taxon>
        <taxon>Paracoccaceae</taxon>
        <taxon>Sedimentitalea</taxon>
    </lineage>
</organism>
<evidence type="ECO:0000256" key="6">
    <source>
        <dbReference type="ARBA" id="ARBA00022982"/>
    </source>
</evidence>
<proteinExistence type="inferred from homology"/>
<dbReference type="EMBL" id="JASMWN010000008">
    <property type="protein sequence ID" value="MDU9004584.1"/>
    <property type="molecule type" value="Genomic_DNA"/>
</dbReference>
<dbReference type="InterPro" id="IPR002429">
    <property type="entry name" value="CcO_II-like_C"/>
</dbReference>
<dbReference type="PANTHER" id="PTHR22888">
    <property type="entry name" value="CYTOCHROME C OXIDASE, SUBUNIT II"/>
    <property type="match status" value="1"/>
</dbReference>
<comment type="similarity">
    <text evidence="2">Belongs to the cytochrome c oxidase subunit 2 family.</text>
</comment>
<dbReference type="InterPro" id="IPR036257">
    <property type="entry name" value="Cyt_c_oxidase_su2_TM_sf"/>
</dbReference>
<keyword evidence="5 9" id="KW-0812">Transmembrane</keyword>
<feature type="chain" id="PRO_5045572105" evidence="10">
    <location>
        <begin position="23"/>
        <end position="327"/>
    </location>
</feature>
<keyword evidence="4" id="KW-1003">Cell membrane</keyword>
<dbReference type="Proteomes" id="UP001255416">
    <property type="component" value="Unassembled WGS sequence"/>
</dbReference>
<reference evidence="13" key="1">
    <citation type="submission" date="2023-05" db="EMBL/GenBank/DDBJ databases">
        <title>Sedimentitalea sp. nov. JM2-8.</title>
        <authorList>
            <person name="Huang J."/>
        </authorList>
    </citation>
    <scope>NUCLEOTIDE SEQUENCE [LARGE SCALE GENOMIC DNA]</scope>
    <source>
        <strain evidence="13">KHS03</strain>
    </source>
</reference>
<gene>
    <name evidence="12" type="ORF">QO231_12065</name>
</gene>
<dbReference type="CDD" id="cd04212">
    <property type="entry name" value="CuRO_UO_II"/>
    <property type="match status" value="1"/>
</dbReference>
<comment type="caution">
    <text evidence="12">The sequence shown here is derived from an EMBL/GenBank/DDBJ whole genome shotgun (WGS) entry which is preliminary data.</text>
</comment>
<feature type="transmembrane region" description="Helical" evidence="9">
    <location>
        <begin position="91"/>
        <end position="112"/>
    </location>
</feature>
<dbReference type="SUPFAM" id="SSF81464">
    <property type="entry name" value="Cytochrome c oxidase subunit II-like, transmembrane region"/>
    <property type="match status" value="1"/>
</dbReference>
<evidence type="ECO:0000256" key="9">
    <source>
        <dbReference type="SAM" id="Phobius"/>
    </source>
</evidence>
<evidence type="ECO:0000256" key="1">
    <source>
        <dbReference type="ARBA" id="ARBA00004651"/>
    </source>
</evidence>
<keyword evidence="6" id="KW-0249">Electron transport</keyword>
<evidence type="ECO:0000313" key="12">
    <source>
        <dbReference type="EMBL" id="MDU9004584.1"/>
    </source>
</evidence>
<protein>
    <submittedName>
        <fullName evidence="12">Cytochrome ubiquinol oxidase subunit II</fullName>
    </submittedName>
</protein>
<comment type="subcellular location">
    <subcellularLocation>
        <location evidence="1">Cell membrane</location>
        <topology evidence="1">Multi-pass membrane protein</topology>
    </subcellularLocation>
</comment>
<evidence type="ECO:0000256" key="10">
    <source>
        <dbReference type="SAM" id="SignalP"/>
    </source>
</evidence>
<evidence type="ECO:0000256" key="4">
    <source>
        <dbReference type="ARBA" id="ARBA00022475"/>
    </source>
</evidence>
<keyword evidence="7 9" id="KW-1133">Transmembrane helix</keyword>
<feature type="domain" description="Cytochrome oxidase subunit II copper A binding" evidence="11">
    <location>
        <begin position="128"/>
        <end position="240"/>
    </location>
</feature>
<dbReference type="PANTHER" id="PTHR22888:SF18">
    <property type="entry name" value="CYTOCHROME BO(3) UBIQUINOL OXIDASE SUBUNIT 2"/>
    <property type="match status" value="1"/>
</dbReference>
<keyword evidence="13" id="KW-1185">Reference proteome</keyword>
<dbReference type="RefSeq" id="WP_316776435.1">
    <property type="nucleotide sequence ID" value="NZ_JASMWN010000008.1"/>
</dbReference>
<feature type="transmembrane region" description="Helical" evidence="9">
    <location>
        <begin position="52"/>
        <end position="71"/>
    </location>
</feature>
<sequence length="327" mass="35821">MSHSLIRRAPAFALASAGLAIAPDAVWANSSSFFDPQGPIAAAEKDHFIQTAAITMIAVLPVLLFVPLILWRYRYGNQKARYTPKWEFSALLDTAMWGVPFAIVAVLSVQLWQETVALDPYRPLKSDQPALEVQVIGLDWKWLFVYPEQEIATVGEMAFPADRPVKLTLTSDTVMQSFLISALAGQIYVMPGMETQLQVLADAPGEFEGENTQFNGDGFTQQKFRAVAQTDADFAAWSERVKSDGVPLDLDTYGNLAVRSTPTEVHKTLATSGMPADAVWFGTVLPDLFDRVLHRYHQGSALDPSGQPGSYICGPGALSQSLPEITR</sequence>
<keyword evidence="3" id="KW-0813">Transport</keyword>
<evidence type="ECO:0000256" key="8">
    <source>
        <dbReference type="ARBA" id="ARBA00023136"/>
    </source>
</evidence>
<dbReference type="InterPro" id="IPR034227">
    <property type="entry name" value="CuRO_UO_II"/>
</dbReference>